<feature type="active site" evidence="4">
    <location>
        <position position="135"/>
    </location>
</feature>
<comment type="function">
    <text evidence="6">Responsible for synthesis of pseudouridine from uracil.</text>
</comment>
<dbReference type="InterPro" id="IPR020103">
    <property type="entry name" value="PsdUridine_synth_cat_dom_sf"/>
</dbReference>
<organism evidence="8 9">
    <name type="scientific">Sporomusa termitida</name>
    <dbReference type="NCBI Taxonomy" id="2377"/>
    <lineage>
        <taxon>Bacteria</taxon>
        <taxon>Bacillati</taxon>
        <taxon>Bacillota</taxon>
        <taxon>Negativicutes</taxon>
        <taxon>Selenomonadales</taxon>
        <taxon>Sporomusaceae</taxon>
        <taxon>Sporomusa</taxon>
    </lineage>
</organism>
<dbReference type="InterPro" id="IPR006225">
    <property type="entry name" value="PsdUridine_synth_RluC/D"/>
</dbReference>
<keyword evidence="5" id="KW-0694">RNA-binding</keyword>
<evidence type="ECO:0000256" key="2">
    <source>
        <dbReference type="ARBA" id="ARBA00010876"/>
    </source>
</evidence>
<proteinExistence type="inferred from homology"/>
<comment type="similarity">
    <text evidence="2 6">Belongs to the pseudouridine synthase RluA family.</text>
</comment>
<dbReference type="PANTHER" id="PTHR21600:SF44">
    <property type="entry name" value="RIBOSOMAL LARGE SUBUNIT PSEUDOURIDINE SYNTHASE D"/>
    <property type="match status" value="1"/>
</dbReference>
<dbReference type="GO" id="GO:0009982">
    <property type="term" value="F:pseudouridine synthase activity"/>
    <property type="evidence" value="ECO:0007669"/>
    <property type="project" value="InterPro"/>
</dbReference>
<evidence type="ECO:0000256" key="6">
    <source>
        <dbReference type="RuleBase" id="RU362028"/>
    </source>
</evidence>
<dbReference type="PROSITE" id="PS50889">
    <property type="entry name" value="S4"/>
    <property type="match status" value="1"/>
</dbReference>
<evidence type="ECO:0000313" key="9">
    <source>
        <dbReference type="Proteomes" id="UP000320776"/>
    </source>
</evidence>
<dbReference type="InterPro" id="IPR006224">
    <property type="entry name" value="PsdUridine_synth_RluA-like_CS"/>
</dbReference>
<dbReference type="EC" id="5.4.99.-" evidence="6"/>
<protein>
    <recommendedName>
        <fullName evidence="6">Pseudouridine synthase</fullName>
        <ecNumber evidence="6">5.4.99.-</ecNumber>
    </recommendedName>
</protein>
<evidence type="ECO:0000256" key="4">
    <source>
        <dbReference type="PIRSR" id="PIRSR606225-1"/>
    </source>
</evidence>
<dbReference type="CDD" id="cd02869">
    <property type="entry name" value="PseudoU_synth_RluA_like"/>
    <property type="match status" value="1"/>
</dbReference>
<dbReference type="SUPFAM" id="SSF55120">
    <property type="entry name" value="Pseudouridine synthase"/>
    <property type="match status" value="1"/>
</dbReference>
<accession>A0A517DRI7</accession>
<evidence type="ECO:0000259" key="7">
    <source>
        <dbReference type="Pfam" id="PF00849"/>
    </source>
</evidence>
<dbReference type="GO" id="GO:0003723">
    <property type="term" value="F:RNA binding"/>
    <property type="evidence" value="ECO:0007669"/>
    <property type="project" value="UniProtKB-KW"/>
</dbReference>
<evidence type="ECO:0000256" key="1">
    <source>
        <dbReference type="ARBA" id="ARBA00000073"/>
    </source>
</evidence>
<evidence type="ECO:0000256" key="3">
    <source>
        <dbReference type="ARBA" id="ARBA00023235"/>
    </source>
</evidence>
<dbReference type="GO" id="GO:0000455">
    <property type="term" value="P:enzyme-directed rRNA pseudouridine synthesis"/>
    <property type="evidence" value="ECO:0007669"/>
    <property type="project" value="TreeGrafter"/>
</dbReference>
<gene>
    <name evidence="8" type="primary">rluD_1</name>
    <name evidence="8" type="ORF">SPTER_12720</name>
</gene>
<keyword evidence="3 6" id="KW-0413">Isomerase</keyword>
<dbReference type="AlphaFoldDB" id="A0A517DRI7"/>
<dbReference type="OrthoDB" id="9807829at2"/>
<dbReference type="PANTHER" id="PTHR21600">
    <property type="entry name" value="MITOCHONDRIAL RNA PSEUDOURIDINE SYNTHASE"/>
    <property type="match status" value="1"/>
</dbReference>
<sequence>MKSFQTHKITPDHNGITIENYLKQVLHYSGRKLQKLTRQKGIYLNGKAAFLQKPLKPQDTLRVLVIEDLAYGVQPEPGNIEILYEDDYMLVLNKPPHQLVHPAGRTTSGTLANYLAYHLAGRGIVSTIRPVHRLDRDTSGCVICAKDARSQFLLEQQLQARVLKRSYWALITGRVEPPAGIINAPLGPHPSLANRRAVSQTGEPAVTHYRTIRCFTGTALLALMLDTGRTHQIRVHMAHLGHPVIGDRMYGARSPVMPRQALHAASVTFERLGDNQQITVNAPLPADFTHALQAFANSN</sequence>
<evidence type="ECO:0000313" key="8">
    <source>
        <dbReference type="EMBL" id="QDR79963.1"/>
    </source>
</evidence>
<keyword evidence="9" id="KW-1185">Reference proteome</keyword>
<dbReference type="KEGG" id="sted:SPTER_12720"/>
<name>A0A517DRI7_9FIRM</name>
<dbReference type="NCBIfam" id="TIGR00005">
    <property type="entry name" value="rluA_subfam"/>
    <property type="match status" value="1"/>
</dbReference>
<dbReference type="Gene3D" id="3.30.2350.10">
    <property type="entry name" value="Pseudouridine synthase"/>
    <property type="match status" value="1"/>
</dbReference>
<reference evidence="8 9" key="1">
    <citation type="submission" date="2019-02" db="EMBL/GenBank/DDBJ databases">
        <title>Closed genome of Sporomusa termitida DSM 4440.</title>
        <authorList>
            <person name="Poehlein A."/>
            <person name="Daniel R."/>
        </authorList>
    </citation>
    <scope>NUCLEOTIDE SEQUENCE [LARGE SCALE GENOMIC DNA]</scope>
    <source>
        <strain evidence="8 9">DSM 4440</strain>
    </source>
</reference>
<dbReference type="Pfam" id="PF00849">
    <property type="entry name" value="PseudoU_synth_2"/>
    <property type="match status" value="1"/>
</dbReference>
<dbReference type="Proteomes" id="UP000320776">
    <property type="component" value="Chromosome"/>
</dbReference>
<dbReference type="GO" id="GO:0140098">
    <property type="term" value="F:catalytic activity, acting on RNA"/>
    <property type="evidence" value="ECO:0007669"/>
    <property type="project" value="UniProtKB-ARBA"/>
</dbReference>
<dbReference type="RefSeq" id="WP_144349539.1">
    <property type="nucleotide sequence ID" value="NZ_CP036259.1"/>
</dbReference>
<dbReference type="InterPro" id="IPR050188">
    <property type="entry name" value="RluA_PseudoU_synthase"/>
</dbReference>
<dbReference type="PROSITE" id="PS01129">
    <property type="entry name" value="PSI_RLU"/>
    <property type="match status" value="1"/>
</dbReference>
<dbReference type="InterPro" id="IPR006145">
    <property type="entry name" value="PsdUridine_synth_RsuA/RluA"/>
</dbReference>
<dbReference type="EMBL" id="CP036259">
    <property type="protein sequence ID" value="QDR79963.1"/>
    <property type="molecule type" value="Genomic_DNA"/>
</dbReference>
<evidence type="ECO:0000256" key="5">
    <source>
        <dbReference type="PROSITE-ProRule" id="PRU00182"/>
    </source>
</evidence>
<feature type="domain" description="Pseudouridine synthase RsuA/RluA-like" evidence="7">
    <location>
        <begin position="89"/>
        <end position="239"/>
    </location>
</feature>
<comment type="catalytic activity">
    <reaction evidence="1 6">
        <text>a uridine in RNA = a pseudouridine in RNA</text>
        <dbReference type="Rhea" id="RHEA:48348"/>
        <dbReference type="Rhea" id="RHEA-COMP:12068"/>
        <dbReference type="Rhea" id="RHEA-COMP:12069"/>
        <dbReference type="ChEBI" id="CHEBI:65314"/>
        <dbReference type="ChEBI" id="CHEBI:65315"/>
    </reaction>
</comment>